<dbReference type="PROSITE" id="PS50090">
    <property type="entry name" value="MYB_LIKE"/>
    <property type="match status" value="1"/>
</dbReference>
<evidence type="ECO:0000313" key="6">
    <source>
        <dbReference type="Proteomes" id="UP000236161"/>
    </source>
</evidence>
<reference evidence="5 6" key="1">
    <citation type="journal article" date="2017" name="Nature">
        <title>The Apostasia genome and the evolution of orchids.</title>
        <authorList>
            <person name="Zhang G.Q."/>
            <person name="Liu K.W."/>
            <person name="Li Z."/>
            <person name="Lohaus R."/>
            <person name="Hsiao Y.Y."/>
            <person name="Niu S.C."/>
            <person name="Wang J.Y."/>
            <person name="Lin Y.C."/>
            <person name="Xu Q."/>
            <person name="Chen L.J."/>
            <person name="Yoshida K."/>
            <person name="Fujiwara S."/>
            <person name="Wang Z.W."/>
            <person name="Zhang Y.Q."/>
            <person name="Mitsuda N."/>
            <person name="Wang M."/>
            <person name="Liu G.H."/>
            <person name="Pecoraro L."/>
            <person name="Huang H.X."/>
            <person name="Xiao X.J."/>
            <person name="Lin M."/>
            <person name="Wu X.Y."/>
            <person name="Wu W.L."/>
            <person name="Chen Y.Y."/>
            <person name="Chang S.B."/>
            <person name="Sakamoto S."/>
            <person name="Ohme-Takagi M."/>
            <person name="Yagi M."/>
            <person name="Zeng S.J."/>
            <person name="Shen C.Y."/>
            <person name="Yeh C.M."/>
            <person name="Luo Y.B."/>
            <person name="Tsai W.C."/>
            <person name="Van de Peer Y."/>
            <person name="Liu Z.J."/>
        </authorList>
    </citation>
    <scope>NUCLEOTIDE SEQUENCE [LARGE SCALE GENOMIC DNA]</scope>
    <source>
        <strain evidence="6">cv. Shenzhen</strain>
        <tissue evidence="5">Stem</tissue>
    </source>
</reference>
<gene>
    <name evidence="5" type="primary">MYB44</name>
    <name evidence="5" type="ORF">AXF42_Ash008661</name>
</gene>
<protein>
    <submittedName>
        <fullName evidence="5">Transcription factor MYB44</fullName>
    </submittedName>
</protein>
<dbReference type="Pfam" id="PF00249">
    <property type="entry name" value="Myb_DNA-binding"/>
    <property type="match status" value="1"/>
</dbReference>
<name>A0A2I0B203_9ASPA</name>
<evidence type="ECO:0000259" key="4">
    <source>
        <dbReference type="PROSITE" id="PS51294"/>
    </source>
</evidence>
<dbReference type="SUPFAM" id="SSF46689">
    <property type="entry name" value="Homeodomain-like"/>
    <property type="match status" value="1"/>
</dbReference>
<dbReference type="CDD" id="cd00167">
    <property type="entry name" value="SANT"/>
    <property type="match status" value="1"/>
</dbReference>
<proteinExistence type="predicted"/>
<dbReference type="OrthoDB" id="1731981at2759"/>
<keyword evidence="1" id="KW-0238">DNA-binding</keyword>
<dbReference type="InterPro" id="IPR001005">
    <property type="entry name" value="SANT/Myb"/>
</dbReference>
<keyword evidence="6" id="KW-1185">Reference proteome</keyword>
<sequence length="84" mass="9101">MGGFPLALQHPLFSSADRNGSGNEAGLEGSNGEDGSDSKDHDSKLCSRGHWRPEEDVKLRELVARHGPQNWNLIALKLHGRSGV</sequence>
<evidence type="ECO:0000259" key="3">
    <source>
        <dbReference type="PROSITE" id="PS50090"/>
    </source>
</evidence>
<feature type="domain" description="HTH myb-type" evidence="4">
    <location>
        <begin position="48"/>
        <end position="84"/>
    </location>
</feature>
<accession>A0A2I0B203</accession>
<evidence type="ECO:0000313" key="5">
    <source>
        <dbReference type="EMBL" id="PKA61829.1"/>
    </source>
</evidence>
<dbReference type="AlphaFoldDB" id="A0A2I0B203"/>
<organism evidence="5 6">
    <name type="scientific">Apostasia shenzhenica</name>
    <dbReference type="NCBI Taxonomy" id="1088818"/>
    <lineage>
        <taxon>Eukaryota</taxon>
        <taxon>Viridiplantae</taxon>
        <taxon>Streptophyta</taxon>
        <taxon>Embryophyta</taxon>
        <taxon>Tracheophyta</taxon>
        <taxon>Spermatophyta</taxon>
        <taxon>Magnoliopsida</taxon>
        <taxon>Liliopsida</taxon>
        <taxon>Asparagales</taxon>
        <taxon>Orchidaceae</taxon>
        <taxon>Apostasioideae</taxon>
        <taxon>Apostasia</taxon>
    </lineage>
</organism>
<dbReference type="InterPro" id="IPR017930">
    <property type="entry name" value="Myb_dom"/>
</dbReference>
<evidence type="ECO:0000256" key="1">
    <source>
        <dbReference type="ARBA" id="ARBA00023125"/>
    </source>
</evidence>
<feature type="region of interest" description="Disordered" evidence="2">
    <location>
        <begin position="1"/>
        <end position="51"/>
    </location>
</feature>
<dbReference type="STRING" id="1088818.A0A2I0B203"/>
<dbReference type="GO" id="GO:0003677">
    <property type="term" value="F:DNA binding"/>
    <property type="evidence" value="ECO:0007669"/>
    <property type="project" value="UniProtKB-KW"/>
</dbReference>
<dbReference type="PROSITE" id="PS51294">
    <property type="entry name" value="HTH_MYB"/>
    <property type="match status" value="1"/>
</dbReference>
<dbReference type="Proteomes" id="UP000236161">
    <property type="component" value="Unassembled WGS sequence"/>
</dbReference>
<dbReference type="EMBL" id="KZ451923">
    <property type="protein sequence ID" value="PKA61829.1"/>
    <property type="molecule type" value="Genomic_DNA"/>
</dbReference>
<evidence type="ECO:0000256" key="2">
    <source>
        <dbReference type="SAM" id="MobiDB-lite"/>
    </source>
</evidence>
<feature type="domain" description="Myb-like" evidence="3">
    <location>
        <begin position="48"/>
        <end position="84"/>
    </location>
</feature>
<dbReference type="Gene3D" id="1.10.10.60">
    <property type="entry name" value="Homeodomain-like"/>
    <property type="match status" value="1"/>
</dbReference>
<dbReference type="InterPro" id="IPR009057">
    <property type="entry name" value="Homeodomain-like_sf"/>
</dbReference>
<feature type="compositionally biased region" description="Basic and acidic residues" evidence="2">
    <location>
        <begin position="36"/>
        <end position="51"/>
    </location>
</feature>